<evidence type="ECO:0000313" key="5">
    <source>
        <dbReference type="Proteomes" id="UP000050525"/>
    </source>
</evidence>
<dbReference type="GO" id="GO:0005509">
    <property type="term" value="F:calcium ion binding"/>
    <property type="evidence" value="ECO:0007669"/>
    <property type="project" value="InterPro"/>
</dbReference>
<reference evidence="4 5" key="1">
    <citation type="journal article" date="2012" name="Genome Biol.">
        <title>Sequencing three crocodilian genomes to illuminate the evolution of archosaurs and amniotes.</title>
        <authorList>
            <person name="St John J.A."/>
            <person name="Braun E.L."/>
            <person name="Isberg S.R."/>
            <person name="Miles L.G."/>
            <person name="Chong A.Y."/>
            <person name="Gongora J."/>
            <person name="Dalzell P."/>
            <person name="Moran C."/>
            <person name="Bed'hom B."/>
            <person name="Abzhanov A."/>
            <person name="Burgess S.C."/>
            <person name="Cooksey A.M."/>
            <person name="Castoe T.A."/>
            <person name="Crawford N.G."/>
            <person name="Densmore L.D."/>
            <person name="Drew J.C."/>
            <person name="Edwards S.V."/>
            <person name="Faircloth B.C."/>
            <person name="Fujita M.K."/>
            <person name="Greenwold M.J."/>
            <person name="Hoffmann F.G."/>
            <person name="Howard J.M."/>
            <person name="Iguchi T."/>
            <person name="Janes D.E."/>
            <person name="Khan S.Y."/>
            <person name="Kohno S."/>
            <person name="de Koning A.J."/>
            <person name="Lance S.L."/>
            <person name="McCarthy F.M."/>
            <person name="McCormack J.E."/>
            <person name="Merchant M.E."/>
            <person name="Peterson D.G."/>
            <person name="Pollock D.D."/>
            <person name="Pourmand N."/>
            <person name="Raney B.J."/>
            <person name="Roessler K.A."/>
            <person name="Sanford J.R."/>
            <person name="Sawyer R.H."/>
            <person name="Schmidt C.J."/>
            <person name="Triplett E.W."/>
            <person name="Tuberville T.D."/>
            <person name="Venegas-Anaya M."/>
            <person name="Howard J.T."/>
            <person name="Jarvis E.D."/>
            <person name="Guillette L.J.Jr."/>
            <person name="Glenn T.C."/>
            <person name="Green R.E."/>
            <person name="Ray D.A."/>
        </authorList>
    </citation>
    <scope>NUCLEOTIDE SEQUENCE [LARGE SCALE GENOMIC DNA]</scope>
    <source>
        <strain evidence="4">KSC_2009_1</strain>
    </source>
</reference>
<evidence type="ECO:0000259" key="3">
    <source>
        <dbReference type="PROSITE" id="PS50222"/>
    </source>
</evidence>
<dbReference type="AlphaFoldDB" id="A0A151M5X4"/>
<dbReference type="SUPFAM" id="SSF47473">
    <property type="entry name" value="EF-hand"/>
    <property type="match status" value="1"/>
</dbReference>
<evidence type="ECO:0000256" key="1">
    <source>
        <dbReference type="ARBA" id="ARBA00022723"/>
    </source>
</evidence>
<dbReference type="EMBL" id="AKHW03006526">
    <property type="protein sequence ID" value="KYO19912.1"/>
    <property type="molecule type" value="Genomic_DNA"/>
</dbReference>
<dbReference type="PROSITE" id="PS00018">
    <property type="entry name" value="EF_HAND_1"/>
    <property type="match status" value="1"/>
</dbReference>
<proteinExistence type="predicted"/>
<name>A0A151M5X4_ALLMI</name>
<accession>A0A151M5X4</accession>
<dbReference type="PROSITE" id="PS50222">
    <property type="entry name" value="EF_HAND_2"/>
    <property type="match status" value="1"/>
</dbReference>
<evidence type="ECO:0000256" key="2">
    <source>
        <dbReference type="ARBA" id="ARBA00022837"/>
    </source>
</evidence>
<dbReference type="InterPro" id="IPR002048">
    <property type="entry name" value="EF_hand_dom"/>
</dbReference>
<keyword evidence="1" id="KW-0479">Metal-binding</keyword>
<keyword evidence="2" id="KW-0106">Calcium</keyword>
<dbReference type="InterPro" id="IPR011992">
    <property type="entry name" value="EF-hand-dom_pair"/>
</dbReference>
<protein>
    <submittedName>
        <fullName evidence="4">Protein S100-A16-like</fullName>
    </submittedName>
</protein>
<dbReference type="InterPro" id="IPR018247">
    <property type="entry name" value="EF_Hand_1_Ca_BS"/>
</dbReference>
<dbReference type="Gene3D" id="1.10.238.10">
    <property type="entry name" value="EF-hand"/>
    <property type="match status" value="1"/>
</dbReference>
<feature type="domain" description="EF-hand" evidence="3">
    <location>
        <begin position="28"/>
        <end position="63"/>
    </location>
</feature>
<sequence>MGKMGDLHQAAFHSLLRSELCHLLTDTEQQETVRMVFINYDADRNQKISFDEYVNLIAYILRKLCVKHGN</sequence>
<keyword evidence="5" id="KW-1185">Reference proteome</keyword>
<gene>
    <name evidence="4" type="ORF">Y1Q_0006867</name>
</gene>
<organism evidence="4 5">
    <name type="scientific">Alligator mississippiensis</name>
    <name type="common">American alligator</name>
    <dbReference type="NCBI Taxonomy" id="8496"/>
    <lineage>
        <taxon>Eukaryota</taxon>
        <taxon>Metazoa</taxon>
        <taxon>Chordata</taxon>
        <taxon>Craniata</taxon>
        <taxon>Vertebrata</taxon>
        <taxon>Euteleostomi</taxon>
        <taxon>Archelosauria</taxon>
        <taxon>Archosauria</taxon>
        <taxon>Crocodylia</taxon>
        <taxon>Alligatoridae</taxon>
        <taxon>Alligatorinae</taxon>
        <taxon>Alligator</taxon>
    </lineage>
</organism>
<comment type="caution">
    <text evidence="4">The sequence shown here is derived from an EMBL/GenBank/DDBJ whole genome shotgun (WGS) entry which is preliminary data.</text>
</comment>
<evidence type="ECO:0000313" key="4">
    <source>
        <dbReference type="EMBL" id="KYO19912.1"/>
    </source>
</evidence>
<dbReference type="Proteomes" id="UP000050525">
    <property type="component" value="Unassembled WGS sequence"/>
</dbReference>